<dbReference type="GO" id="GO:0003993">
    <property type="term" value="F:acid phosphatase activity"/>
    <property type="evidence" value="ECO:0007669"/>
    <property type="project" value="InterPro"/>
</dbReference>
<dbReference type="PANTHER" id="PTHR31284">
    <property type="entry name" value="ACID PHOSPHATASE-LIKE PROTEIN"/>
    <property type="match status" value="1"/>
</dbReference>
<evidence type="ECO:0000256" key="1">
    <source>
        <dbReference type="ARBA" id="ARBA00022729"/>
    </source>
</evidence>
<dbReference type="RefSeq" id="XP_016440769.1">
    <property type="nucleotide sequence ID" value="XM_016585283.2"/>
</dbReference>
<evidence type="ECO:0000313" key="5">
    <source>
        <dbReference type="RefSeq" id="XP_016440769.1"/>
    </source>
</evidence>
<evidence type="ECO:0000256" key="3">
    <source>
        <dbReference type="PIRNR" id="PIRNR002674"/>
    </source>
</evidence>
<accession>A0A1S3XLR3</accession>
<dbReference type="OMA" id="HYHESGE"/>
<evidence type="ECO:0000313" key="4">
    <source>
        <dbReference type="Proteomes" id="UP000790787"/>
    </source>
</evidence>
<keyword evidence="1" id="KW-0732">Signal</keyword>
<dbReference type="Gene3D" id="3.40.50.1000">
    <property type="entry name" value="HAD superfamily/HAD-like"/>
    <property type="match status" value="1"/>
</dbReference>
<gene>
    <name evidence="5" type="primary">LOC107766487</name>
</gene>
<dbReference type="RefSeq" id="XP_016440769.1">
    <property type="nucleotide sequence ID" value="XM_016585283.1"/>
</dbReference>
<dbReference type="AlphaFoldDB" id="A0A1S3XLR3"/>
<dbReference type="CDD" id="cd07535">
    <property type="entry name" value="HAD_VSP"/>
    <property type="match status" value="1"/>
</dbReference>
<dbReference type="InterPro" id="IPR036412">
    <property type="entry name" value="HAD-like_sf"/>
</dbReference>
<dbReference type="PANTHER" id="PTHR31284:SF9">
    <property type="entry name" value="HAD SUPERFAMILY, SUBFAMILY IIIB ACID PHOSPHATASE"/>
    <property type="match status" value="1"/>
</dbReference>
<dbReference type="InterPro" id="IPR014403">
    <property type="entry name" value="APS1/VSP"/>
</dbReference>
<dbReference type="NCBIfam" id="TIGR01675">
    <property type="entry name" value="plant-AP"/>
    <property type="match status" value="1"/>
</dbReference>
<proteinExistence type="inferred from homology"/>
<dbReference type="PIRSF" id="PIRSF002674">
    <property type="entry name" value="VSP"/>
    <property type="match status" value="1"/>
</dbReference>
<dbReference type="OrthoDB" id="59415at2759"/>
<dbReference type="GeneID" id="107766487"/>
<sequence>MKMAFFSNMKINKGGVIWETMKQIRELVMLLLLASCSKLTASTTVWMPMWHTEEKPDSYCLSWRLGVETNNIRAWRTVPTHCLRYVENYMMRGQYERDVELIIDHVMDYVNDDVVLSNDGLDAWILDVDDTCLSNLFYYQGKRFGVDPYDPKGFHEWASKGVCPAIPAVLRLYNKLIECGFRVFLVTGRSESTLGQATLYNLHNQGFLGYERLTLREDEYEGMSSIVYKSEIRKKLVGEGYRIWGNVGDQWSDLQGEYIGNRTFKLPNPMYFVP</sequence>
<dbReference type="KEGG" id="nta:107766487"/>
<comment type="similarity">
    <text evidence="3">Belongs to the APS1/VSP family.</text>
</comment>
<keyword evidence="2" id="KW-0325">Glycoprotein</keyword>
<protein>
    <submittedName>
        <fullName evidence="5">Acid phosphatase 1</fullName>
    </submittedName>
</protein>
<dbReference type="InterPro" id="IPR023214">
    <property type="entry name" value="HAD_sf"/>
</dbReference>
<dbReference type="Pfam" id="PF03767">
    <property type="entry name" value="Acid_phosphat_B"/>
    <property type="match status" value="1"/>
</dbReference>
<name>A0A1S3XLR3_TOBAC</name>
<reference evidence="5" key="2">
    <citation type="submission" date="2025-08" db="UniProtKB">
        <authorList>
            <consortium name="RefSeq"/>
        </authorList>
    </citation>
    <scope>IDENTIFICATION</scope>
    <source>
        <tissue evidence="5">Leaf</tissue>
    </source>
</reference>
<reference evidence="4" key="1">
    <citation type="journal article" date="2014" name="Nat. Commun.">
        <title>The tobacco genome sequence and its comparison with those of tomato and potato.</title>
        <authorList>
            <person name="Sierro N."/>
            <person name="Battey J.N."/>
            <person name="Ouadi S."/>
            <person name="Bakaher N."/>
            <person name="Bovet L."/>
            <person name="Willig A."/>
            <person name="Goepfert S."/>
            <person name="Peitsch M.C."/>
            <person name="Ivanov N.V."/>
        </authorList>
    </citation>
    <scope>NUCLEOTIDE SEQUENCE [LARGE SCALE GENOMIC DNA]</scope>
</reference>
<dbReference type="SMR" id="A0A1S3XLR3"/>
<organism evidence="4 5">
    <name type="scientific">Nicotiana tabacum</name>
    <name type="common">Common tobacco</name>
    <dbReference type="NCBI Taxonomy" id="4097"/>
    <lineage>
        <taxon>Eukaryota</taxon>
        <taxon>Viridiplantae</taxon>
        <taxon>Streptophyta</taxon>
        <taxon>Embryophyta</taxon>
        <taxon>Tracheophyta</taxon>
        <taxon>Spermatophyta</taxon>
        <taxon>Magnoliopsida</taxon>
        <taxon>eudicotyledons</taxon>
        <taxon>Gunneridae</taxon>
        <taxon>Pentapetalae</taxon>
        <taxon>asterids</taxon>
        <taxon>lamiids</taxon>
        <taxon>Solanales</taxon>
        <taxon>Solanaceae</taxon>
        <taxon>Nicotianoideae</taxon>
        <taxon>Nicotianeae</taxon>
        <taxon>Nicotiana</taxon>
    </lineage>
</organism>
<evidence type="ECO:0000256" key="2">
    <source>
        <dbReference type="ARBA" id="ARBA00023180"/>
    </source>
</evidence>
<dbReference type="PaxDb" id="4097-A0A1S3XLR3"/>
<dbReference type="Proteomes" id="UP000790787">
    <property type="component" value="Chromosome 10"/>
</dbReference>
<keyword evidence="4" id="KW-1185">Reference proteome</keyword>
<dbReference type="STRING" id="4097.A0A1S3XLR3"/>
<dbReference type="InterPro" id="IPR005519">
    <property type="entry name" value="Acid_phosphat_B-like"/>
</dbReference>
<dbReference type="InterPro" id="IPR010028">
    <property type="entry name" value="Acid_phosphatase_pln"/>
</dbReference>
<dbReference type="SUPFAM" id="SSF56784">
    <property type="entry name" value="HAD-like"/>
    <property type="match status" value="1"/>
</dbReference>